<dbReference type="InterPro" id="IPR056252">
    <property type="entry name" value="Alfy-like_Arm-like"/>
</dbReference>
<comment type="caution">
    <text evidence="3">The sequence shown here is derived from an EMBL/GenBank/DDBJ whole genome shotgun (WGS) entry which is preliminary data.</text>
</comment>
<sequence>MLSLKLSVLKSLLIVLSENHRVRSLFRKIGGFVSVISVIVYMENYLNEIPSIHVQTITDSRQIWNLLRFVFATITTAMRFEPANSRYFAQEICSPSFTDSLRLLGCFDEIQFGWRKHQPSSTMVKDDYEQLFEYNVDELPSNRKYTKNECSCVLMRLLYDMAMDSLDRNSGNVVVDQPKQATISTMETNIIIYPCIIDSIFQLLKFIESGRLCRFLMEKIGTLLLSERNCQVICETGLISELMHSVYVDIFLDESNQLHQLIRYIFERLAAHHIQAKDLRIFLRLSNPLNSIPMDDIRPKIFHRDRSIPLSRIKSMINISTPRDSQDDRNVHCSNRNLTPPFTEFDMNPEGFSCIFIPSIAPISTAGNFSNGPTNLLTGAIVGNSDVPVLVNGGIGTGERAFPSQSGLSFTSWIFIDRSDPINDSHTINVLTLYRSTQPNAEYSCLKAYINLQEKTMTISTQELPIFTTMNMNMNLDSDHNVRFPVPELTTTKTWHHIVIVLNRALLKNSTICVYIDGCLRLSKKLSYISSIVGGSYGIANTSPLYINAFIGTPPHYRKQGSILVWKQGPCHLIEEALGPPFISYIYMLGPNYIGSFQAIAYKQQSQQQLLLLPQQQIAEDKLIFGLNARATSIMTLSKMRRVYSKFDCKQIAKIIGLSTHENATPIYVLHNSAGHLCGPSRPLGGVLIGNIGARCFVPKPIPLTVADIGGTYLLLGLIANAHDNETLYASCKAFVSIFRSNRELQLEMNRINGYQILAMLLKRKRLSLNGHILSLLFDLVENVDARLIINHSTTTLMNRSTTISTVANSITSNNNQHLEYPSNFRAFKELFVDSIDLWLQSELLKPLLDRIGEIITSSSISSSMENALTIETRLNVYHLRKMNLLSRLLTLFKDHPELKDNEKIIQNIMIICFRLLNKTKRSKDLLCLGQFIVSLLPDQQQEQSNNETIDSSIELINSLLKIILQLMSRNSPAINGQMQDELIRTLGFDWFLLFIGQLHLETITIGL</sequence>
<evidence type="ECO:0000256" key="1">
    <source>
        <dbReference type="ARBA" id="ARBA00022574"/>
    </source>
</evidence>
<feature type="non-terminal residue" evidence="3">
    <location>
        <position position="1008"/>
    </location>
</feature>
<name>A0A1Y3B5D5_EURMA</name>
<evidence type="ECO:0000313" key="4">
    <source>
        <dbReference type="Proteomes" id="UP000194236"/>
    </source>
</evidence>
<keyword evidence="4" id="KW-1185">Reference proteome</keyword>
<keyword evidence="1" id="KW-0853">WD repeat</keyword>
<evidence type="ECO:0000313" key="3">
    <source>
        <dbReference type="EMBL" id="OTF74495.1"/>
    </source>
</evidence>
<dbReference type="Proteomes" id="UP000194236">
    <property type="component" value="Unassembled WGS sequence"/>
</dbReference>
<proteinExistence type="predicted"/>
<evidence type="ECO:0000259" key="2">
    <source>
        <dbReference type="Pfam" id="PF23295"/>
    </source>
</evidence>
<dbReference type="InterPro" id="IPR013320">
    <property type="entry name" value="ConA-like_dom_sf"/>
</dbReference>
<dbReference type="AlphaFoldDB" id="A0A1Y3B5D5"/>
<gene>
    <name evidence="3" type="ORF">BLA29_001554</name>
</gene>
<dbReference type="EMBL" id="MUJZ01046794">
    <property type="protein sequence ID" value="OTF74495.1"/>
    <property type="molecule type" value="Genomic_DNA"/>
</dbReference>
<dbReference type="InterPro" id="IPR051944">
    <property type="entry name" value="BEACH_domain_protein"/>
</dbReference>
<organism evidence="3 4">
    <name type="scientific">Euroglyphus maynei</name>
    <name type="common">Mayne's house dust mite</name>
    <dbReference type="NCBI Taxonomy" id="6958"/>
    <lineage>
        <taxon>Eukaryota</taxon>
        <taxon>Metazoa</taxon>
        <taxon>Ecdysozoa</taxon>
        <taxon>Arthropoda</taxon>
        <taxon>Chelicerata</taxon>
        <taxon>Arachnida</taxon>
        <taxon>Acari</taxon>
        <taxon>Acariformes</taxon>
        <taxon>Sarcoptiformes</taxon>
        <taxon>Astigmata</taxon>
        <taxon>Psoroptidia</taxon>
        <taxon>Analgoidea</taxon>
        <taxon>Pyroglyphidae</taxon>
        <taxon>Pyroglyphinae</taxon>
        <taxon>Euroglyphus</taxon>
    </lineage>
</organism>
<dbReference type="Pfam" id="PF23295">
    <property type="entry name" value="Arm_4"/>
    <property type="match status" value="1"/>
</dbReference>
<dbReference type="SUPFAM" id="SSF49899">
    <property type="entry name" value="Concanavalin A-like lectins/glucanases"/>
    <property type="match status" value="1"/>
</dbReference>
<dbReference type="PANTHER" id="PTHR46108:SF4">
    <property type="entry name" value="BLUE CHEESE"/>
    <property type="match status" value="1"/>
</dbReference>
<dbReference type="OrthoDB" id="6428150at2759"/>
<dbReference type="PANTHER" id="PTHR46108">
    <property type="entry name" value="BLUE CHEESE"/>
    <property type="match status" value="1"/>
</dbReference>
<protein>
    <submittedName>
        <fullName evidence="3">PH domain associated with Beige/BEACH domain containing protein</fullName>
    </submittedName>
</protein>
<dbReference type="InterPro" id="IPR016024">
    <property type="entry name" value="ARM-type_fold"/>
</dbReference>
<feature type="domain" description="Alfy-like armadillo-like repeat" evidence="2">
    <location>
        <begin position="6"/>
        <end position="103"/>
    </location>
</feature>
<accession>A0A1Y3B5D5</accession>
<dbReference type="SUPFAM" id="SSF48371">
    <property type="entry name" value="ARM repeat"/>
    <property type="match status" value="1"/>
</dbReference>
<reference evidence="3 4" key="1">
    <citation type="submission" date="2017-03" db="EMBL/GenBank/DDBJ databases">
        <title>Genome Survey of Euroglyphus maynei.</title>
        <authorList>
            <person name="Arlian L.G."/>
            <person name="Morgan M.S."/>
            <person name="Rider S.D."/>
        </authorList>
    </citation>
    <scope>NUCLEOTIDE SEQUENCE [LARGE SCALE GENOMIC DNA]</scope>
    <source>
        <strain evidence="3">Arlian Lab</strain>
        <tissue evidence="3">Whole body</tissue>
    </source>
</reference>